<evidence type="ECO:0000313" key="6">
    <source>
        <dbReference type="Proteomes" id="UP000199025"/>
    </source>
</evidence>
<dbReference type="GO" id="GO:0005975">
    <property type="term" value="P:carbohydrate metabolic process"/>
    <property type="evidence" value="ECO:0007669"/>
    <property type="project" value="InterPro"/>
</dbReference>
<feature type="domain" description="Glycosyltransferase family 28 N-terminal" evidence="3">
    <location>
        <begin position="4"/>
        <end position="55"/>
    </location>
</feature>
<evidence type="ECO:0000259" key="3">
    <source>
        <dbReference type="Pfam" id="PF03033"/>
    </source>
</evidence>
<proteinExistence type="predicted"/>
<accession>A0A1I3UXL8</accession>
<protein>
    <submittedName>
        <fullName evidence="5">Sterol 3beta-glucosyltransferase</fullName>
    </submittedName>
</protein>
<dbReference type="InterPro" id="IPR002213">
    <property type="entry name" value="UDP_glucos_trans"/>
</dbReference>
<keyword evidence="2" id="KW-0045">Antibiotic biosynthesis</keyword>
<dbReference type="FunFam" id="3.40.50.2000:FF:000009">
    <property type="entry name" value="Sterol 3-beta-glucosyltransferase UGT80A2"/>
    <property type="match status" value="1"/>
</dbReference>
<dbReference type="Pfam" id="PF03033">
    <property type="entry name" value="Glyco_transf_28"/>
    <property type="match status" value="1"/>
</dbReference>
<evidence type="ECO:0000256" key="1">
    <source>
        <dbReference type="ARBA" id="ARBA00004660"/>
    </source>
</evidence>
<evidence type="ECO:0000259" key="4">
    <source>
        <dbReference type="Pfam" id="PF06722"/>
    </source>
</evidence>
<feature type="domain" description="Erythromycin biosynthesis protein CIII-like C-terminal" evidence="4">
    <location>
        <begin position="306"/>
        <end position="417"/>
    </location>
</feature>
<gene>
    <name evidence="5" type="ORF">SAMN05421835_11013</name>
</gene>
<dbReference type="Proteomes" id="UP000199025">
    <property type="component" value="Unassembled WGS sequence"/>
</dbReference>
<dbReference type="CDD" id="cd03784">
    <property type="entry name" value="GT1_Gtf-like"/>
    <property type="match status" value="1"/>
</dbReference>
<sequence>MKALLLAHGTRGDVEPFVALARGLVGAGHEVRLACSAELEKTVTSTGAEHFPLQGISTGWVTSDVFRRAYDTNYHALWNPRFALEFRGFYRNLITSVLDDYLAASDDGADVVLHSPIQQGQQIAERLGVPSIAVCLGPFWAPTSSFPNAGFPVRVPRRLNRATYPWSTFLREIFVGSTRKWRQKKLGLSWRPHYNNPLRQADGRATSILQPVSRHVLPPNLDYPSWVHNTGFWSASPPENWDPPQRLVEFLDHDPAPIYIWFGSIVGSDPSKTARIIVDAVKRLGVRAVVARGGSGIAFPEEKDPSIYYVEQVPFKWLFPRVSAVVHHGGMGTASLALEAGRPQVVCPFVFVHRHTAERMYEIGVSTPPVLQSKMSVDRLSKAISEVLDRNSYADRSATLQKLIAEEDGIAEAVRVLEQIGERGL</sequence>
<dbReference type="GO" id="GO:0016758">
    <property type="term" value="F:hexosyltransferase activity"/>
    <property type="evidence" value="ECO:0007669"/>
    <property type="project" value="InterPro"/>
</dbReference>
<reference evidence="5 6" key="1">
    <citation type="submission" date="2016-10" db="EMBL/GenBank/DDBJ databases">
        <authorList>
            <person name="de Groot N.N."/>
        </authorList>
    </citation>
    <scope>NUCLEOTIDE SEQUENCE [LARGE SCALE GENOMIC DNA]</scope>
    <source>
        <strain evidence="5 6">DSM 44468</strain>
    </source>
</reference>
<dbReference type="GO" id="GO:0033072">
    <property type="term" value="P:vancomycin biosynthetic process"/>
    <property type="evidence" value="ECO:0007669"/>
    <property type="project" value="UniProtKB-UniPathway"/>
</dbReference>
<dbReference type="InterPro" id="IPR050426">
    <property type="entry name" value="Glycosyltransferase_28"/>
</dbReference>
<organism evidence="5 6">
    <name type="scientific">Amycolatopsis sacchari</name>
    <dbReference type="NCBI Taxonomy" id="115433"/>
    <lineage>
        <taxon>Bacteria</taxon>
        <taxon>Bacillati</taxon>
        <taxon>Actinomycetota</taxon>
        <taxon>Actinomycetes</taxon>
        <taxon>Pseudonocardiales</taxon>
        <taxon>Pseudonocardiaceae</taxon>
        <taxon>Amycolatopsis</taxon>
    </lineage>
</organism>
<dbReference type="OrthoDB" id="3253247at2"/>
<evidence type="ECO:0000313" key="5">
    <source>
        <dbReference type="EMBL" id="SFJ87419.1"/>
    </source>
</evidence>
<dbReference type="EMBL" id="FORP01000010">
    <property type="protein sequence ID" value="SFJ87419.1"/>
    <property type="molecule type" value="Genomic_DNA"/>
</dbReference>
<keyword evidence="5" id="KW-0808">Transferase</keyword>
<evidence type="ECO:0000256" key="2">
    <source>
        <dbReference type="ARBA" id="ARBA00023194"/>
    </source>
</evidence>
<dbReference type="GO" id="GO:0008194">
    <property type="term" value="F:UDP-glycosyltransferase activity"/>
    <property type="evidence" value="ECO:0007669"/>
    <property type="project" value="InterPro"/>
</dbReference>
<comment type="pathway">
    <text evidence="1">Antibiotic biosynthesis; vancomycin biosynthesis.</text>
</comment>
<dbReference type="InterPro" id="IPR004276">
    <property type="entry name" value="GlycoTrans_28_N"/>
</dbReference>
<name>A0A1I3UXL8_9PSEU</name>
<dbReference type="RefSeq" id="WP_091508947.1">
    <property type="nucleotide sequence ID" value="NZ_CBDQZW010000045.1"/>
</dbReference>
<dbReference type="UniPathway" id="UPA00162"/>
<dbReference type="SUPFAM" id="SSF53756">
    <property type="entry name" value="UDP-Glycosyltransferase/glycogen phosphorylase"/>
    <property type="match status" value="1"/>
</dbReference>
<keyword evidence="6" id="KW-1185">Reference proteome</keyword>
<dbReference type="AlphaFoldDB" id="A0A1I3UXL8"/>
<dbReference type="Gene3D" id="3.40.50.2000">
    <property type="entry name" value="Glycogen Phosphorylase B"/>
    <property type="match status" value="2"/>
</dbReference>
<dbReference type="STRING" id="115433.SAMN05421835_11013"/>
<dbReference type="PANTHER" id="PTHR48050:SF13">
    <property type="entry name" value="STEROL 3-BETA-GLUCOSYLTRANSFERASE UGT80A2"/>
    <property type="match status" value="1"/>
</dbReference>
<dbReference type="PANTHER" id="PTHR48050">
    <property type="entry name" value="STEROL 3-BETA-GLUCOSYLTRANSFERASE"/>
    <property type="match status" value="1"/>
</dbReference>
<dbReference type="InterPro" id="IPR010610">
    <property type="entry name" value="EryCIII-like_C"/>
</dbReference>
<dbReference type="Pfam" id="PF06722">
    <property type="entry name" value="EryCIII-like_C"/>
    <property type="match status" value="1"/>
</dbReference>